<sequence>MALVDIPRVSLGFVEVAIQAEAEFVAQRTGQAEVGAFSGTFLFMFWCIEISVPGAVPLTAAFFGNDVNHAARRAVAITRSCRTTQNFNTFNHFRWHPGGITTGIALATPALTHRVTAAYRLAVNQNQRVFRTHTANINLSVIPTLTTGGVTGQVNAWHGTDDLRHIAGNGVFADFICGDGRNARRL</sequence>
<dbReference type="EMBL" id="FTSV01000046">
    <property type="protein sequence ID" value="SIX39532.1"/>
    <property type="molecule type" value="Genomic_DNA"/>
</dbReference>
<comment type="caution">
    <text evidence="1">The sequence shown here is derived from an EMBL/GenBank/DDBJ whole genome shotgun (WGS) entry which is preliminary data.</text>
</comment>
<dbReference type="Proteomes" id="UP000187708">
    <property type="component" value="Unassembled WGS sequence"/>
</dbReference>
<proteinExistence type="predicted"/>
<protein>
    <submittedName>
        <fullName evidence="1">Uncharacterized protein</fullName>
    </submittedName>
</protein>
<gene>
    <name evidence="1" type="ORF">SAMEA2054241_01835</name>
</gene>
<name>A0A8B4CCV3_SHISO</name>
<reference evidence="1 2" key="1">
    <citation type="submission" date="2017-01" db="EMBL/GenBank/DDBJ databases">
        <authorList>
            <consortium name="Pathogen Informatics"/>
        </authorList>
    </citation>
    <scope>NUCLEOTIDE SEQUENCE [LARGE SCALE GENOMIC DNA]</scope>
    <source>
        <strain evidence="1 2">2090STDY5461769</strain>
    </source>
</reference>
<organism evidence="1 2">
    <name type="scientific">Shigella sonnei</name>
    <dbReference type="NCBI Taxonomy" id="624"/>
    <lineage>
        <taxon>Bacteria</taxon>
        <taxon>Pseudomonadati</taxon>
        <taxon>Pseudomonadota</taxon>
        <taxon>Gammaproteobacteria</taxon>
        <taxon>Enterobacterales</taxon>
        <taxon>Enterobacteriaceae</taxon>
        <taxon>Shigella</taxon>
    </lineage>
</organism>
<dbReference type="AlphaFoldDB" id="A0A8B4CCV3"/>
<accession>A0A8B4CCV3</accession>
<evidence type="ECO:0000313" key="2">
    <source>
        <dbReference type="Proteomes" id="UP000187708"/>
    </source>
</evidence>
<evidence type="ECO:0000313" key="1">
    <source>
        <dbReference type="EMBL" id="SIX39532.1"/>
    </source>
</evidence>